<feature type="region of interest" description="Disordered" evidence="10">
    <location>
        <begin position="1"/>
        <end position="39"/>
    </location>
</feature>
<dbReference type="SUPFAM" id="SSF46785">
    <property type="entry name" value="Winged helix' DNA-binding domain"/>
    <property type="match status" value="1"/>
</dbReference>
<evidence type="ECO:0000256" key="8">
    <source>
        <dbReference type="ARBA" id="ARBA00023242"/>
    </source>
</evidence>
<dbReference type="AlphaFoldDB" id="A0A0E0K791"/>
<dbReference type="InterPro" id="IPR040260">
    <property type="entry name" value="RFA2-like"/>
</dbReference>
<dbReference type="GO" id="GO:0035861">
    <property type="term" value="C:site of double-strand break"/>
    <property type="evidence" value="ECO:0007669"/>
    <property type="project" value="TreeGrafter"/>
</dbReference>
<dbReference type="InterPro" id="IPR014892">
    <property type="entry name" value="RPA_C"/>
</dbReference>
<proteinExistence type="inferred from homology"/>
<keyword evidence="6" id="KW-0233">DNA recombination</keyword>
<name>A0A0E0K791_ORYPU</name>
<comment type="function">
    <text evidence="9">Component of the replication protein A complex (RPA) required for DNA recombination, repair and replication. The activity of RPA is mediated by single-stranded DNA binding and protein interactions.</text>
</comment>
<dbReference type="CDD" id="cd04478">
    <property type="entry name" value="RPA2_DBD_D"/>
    <property type="match status" value="1"/>
</dbReference>
<evidence type="ECO:0000256" key="2">
    <source>
        <dbReference type="ARBA" id="ARBA00007815"/>
    </source>
</evidence>
<evidence type="ECO:0000256" key="6">
    <source>
        <dbReference type="ARBA" id="ARBA00023172"/>
    </source>
</evidence>
<dbReference type="eggNOG" id="KOG3108">
    <property type="taxonomic scope" value="Eukaryota"/>
</dbReference>
<dbReference type="InterPro" id="IPR036390">
    <property type="entry name" value="WH_DNA-bd_sf"/>
</dbReference>
<dbReference type="GO" id="GO:0006289">
    <property type="term" value="P:nucleotide-excision repair"/>
    <property type="evidence" value="ECO:0007669"/>
    <property type="project" value="TreeGrafter"/>
</dbReference>
<dbReference type="Proteomes" id="UP000026962">
    <property type="component" value="Chromosome 2"/>
</dbReference>
<keyword evidence="8" id="KW-0539">Nucleus</keyword>
<dbReference type="PIRSF" id="PIRSF036949">
    <property type="entry name" value="RPA32"/>
    <property type="match status" value="1"/>
</dbReference>
<evidence type="ECO:0000256" key="5">
    <source>
        <dbReference type="ARBA" id="ARBA00023125"/>
    </source>
</evidence>
<dbReference type="OMA" id="DEHHFKA"/>
<protein>
    <recommendedName>
        <fullName evidence="11">Replication protein A C-terminal domain-containing protein</fullName>
    </recommendedName>
</protein>
<dbReference type="GO" id="GO:0000724">
    <property type="term" value="P:double-strand break repair via homologous recombination"/>
    <property type="evidence" value="ECO:0007669"/>
    <property type="project" value="TreeGrafter"/>
</dbReference>
<dbReference type="GO" id="GO:0006260">
    <property type="term" value="P:DNA replication"/>
    <property type="evidence" value="ECO:0007669"/>
    <property type="project" value="UniProtKB-KW"/>
</dbReference>
<dbReference type="FunFam" id="1.10.10.10:FF:000168">
    <property type="entry name" value="Replication protein A 32 kDa subunit"/>
    <property type="match status" value="1"/>
</dbReference>
<evidence type="ECO:0000256" key="7">
    <source>
        <dbReference type="ARBA" id="ARBA00023204"/>
    </source>
</evidence>
<reference evidence="12" key="1">
    <citation type="submission" date="2015-04" db="UniProtKB">
        <authorList>
            <consortium name="EnsemblPlants"/>
        </authorList>
    </citation>
    <scope>IDENTIFICATION</scope>
</reference>
<dbReference type="GO" id="GO:0005662">
    <property type="term" value="C:DNA replication factor A complex"/>
    <property type="evidence" value="ECO:0007669"/>
    <property type="project" value="TreeGrafter"/>
</dbReference>
<evidence type="ECO:0000313" key="12">
    <source>
        <dbReference type="EnsemblPlants" id="OPUNC02G35400.2"/>
    </source>
</evidence>
<keyword evidence="5" id="KW-0238">DNA-binding</keyword>
<dbReference type="GO" id="GO:0003697">
    <property type="term" value="F:single-stranded DNA binding"/>
    <property type="evidence" value="ECO:0007669"/>
    <property type="project" value="TreeGrafter"/>
</dbReference>
<evidence type="ECO:0000259" key="11">
    <source>
        <dbReference type="Pfam" id="PF08784"/>
    </source>
</evidence>
<dbReference type="Gramene" id="OPUNC02G35400.2">
    <property type="protein sequence ID" value="OPUNC02G35400.2"/>
    <property type="gene ID" value="OPUNC02G35400"/>
</dbReference>
<evidence type="ECO:0000256" key="9">
    <source>
        <dbReference type="ARBA" id="ARBA00056440"/>
    </source>
</evidence>
<accession>A0A0E0K791</accession>
<keyword evidence="13" id="KW-1185">Reference proteome</keyword>
<reference evidence="12" key="2">
    <citation type="submission" date="2018-05" db="EMBL/GenBank/DDBJ databases">
        <title>OpunRS2 (Oryza punctata Reference Sequence Version 2).</title>
        <authorList>
            <person name="Zhang J."/>
            <person name="Kudrna D."/>
            <person name="Lee S."/>
            <person name="Talag J."/>
            <person name="Welchert J."/>
            <person name="Wing R.A."/>
        </authorList>
    </citation>
    <scope>NUCLEOTIDE SEQUENCE [LARGE SCALE GENOMIC DNA]</scope>
</reference>
<evidence type="ECO:0000313" key="13">
    <source>
        <dbReference type="Proteomes" id="UP000026962"/>
    </source>
</evidence>
<dbReference type="InterPro" id="IPR012340">
    <property type="entry name" value="NA-bd_OB-fold"/>
</dbReference>
<dbReference type="GO" id="GO:0000781">
    <property type="term" value="C:chromosome, telomeric region"/>
    <property type="evidence" value="ECO:0007669"/>
    <property type="project" value="TreeGrafter"/>
</dbReference>
<dbReference type="STRING" id="4537.A0A0E0K791"/>
<sequence length="295" mass="31698">MMSFSQADAFSPSQFTSSQNAAADSTTPSKSRGASSTMPLTVKQISEAQQSGSAGEKGAPFVVDGVETANVCKCNMGTPSPCPPLSVRLVGLVSGKTERNTDVSFTIDDGTGRLDFIRWVNDAADSAETAAVQNGMYVSVIGSLKGLQERKRATAFAIRPVTDYNEVTLHFIQCVRMHLENTKSQIASPAKTYSAMGSSSSNGFSEMTTPTSVISNPAPVLSVTNGSKIDLNTEVLNVFREPANLESEHGVHVDEIVKRFRLPEAKIRVAIDYLADIGHIYSTIDDFHFKSAFNE</sequence>
<evidence type="ECO:0000256" key="3">
    <source>
        <dbReference type="ARBA" id="ARBA00022705"/>
    </source>
</evidence>
<keyword evidence="3" id="KW-0235">DNA replication</keyword>
<dbReference type="Pfam" id="PF08784">
    <property type="entry name" value="RPA_C"/>
    <property type="match status" value="1"/>
</dbReference>
<dbReference type="HOGENOM" id="CLU_051033_3_1_1"/>
<keyword evidence="7" id="KW-0234">DNA repair</keyword>
<dbReference type="Gene3D" id="2.40.50.140">
    <property type="entry name" value="Nucleic acid-binding proteins"/>
    <property type="match status" value="1"/>
</dbReference>
<comment type="similarity">
    <text evidence="2">Belongs to the replication factor A protein 2 family.</text>
</comment>
<evidence type="ECO:0000256" key="10">
    <source>
        <dbReference type="SAM" id="MobiDB-lite"/>
    </source>
</evidence>
<evidence type="ECO:0000256" key="4">
    <source>
        <dbReference type="ARBA" id="ARBA00022763"/>
    </source>
</evidence>
<dbReference type="PANTHER" id="PTHR13989:SF16">
    <property type="entry name" value="REPLICATION PROTEIN A2"/>
    <property type="match status" value="1"/>
</dbReference>
<dbReference type="InterPro" id="IPR036388">
    <property type="entry name" value="WH-like_DNA-bd_sf"/>
</dbReference>
<dbReference type="SUPFAM" id="SSF50249">
    <property type="entry name" value="Nucleic acid-binding proteins"/>
    <property type="match status" value="1"/>
</dbReference>
<dbReference type="PANTHER" id="PTHR13989">
    <property type="entry name" value="REPLICATION PROTEIN A-RELATED"/>
    <property type="match status" value="1"/>
</dbReference>
<dbReference type="EnsemblPlants" id="OPUNC02G35400.2">
    <property type="protein sequence ID" value="OPUNC02G35400.2"/>
    <property type="gene ID" value="OPUNC02G35400"/>
</dbReference>
<comment type="subcellular location">
    <subcellularLocation>
        <location evidence="1">Nucleus</location>
    </subcellularLocation>
</comment>
<dbReference type="Gene3D" id="1.10.10.10">
    <property type="entry name" value="Winged helix-like DNA-binding domain superfamily/Winged helix DNA-binding domain"/>
    <property type="match status" value="1"/>
</dbReference>
<feature type="domain" description="Replication protein A C-terminal" evidence="11">
    <location>
        <begin position="178"/>
        <end position="286"/>
    </location>
</feature>
<organism evidence="12">
    <name type="scientific">Oryza punctata</name>
    <name type="common">Red rice</name>
    <dbReference type="NCBI Taxonomy" id="4537"/>
    <lineage>
        <taxon>Eukaryota</taxon>
        <taxon>Viridiplantae</taxon>
        <taxon>Streptophyta</taxon>
        <taxon>Embryophyta</taxon>
        <taxon>Tracheophyta</taxon>
        <taxon>Spermatophyta</taxon>
        <taxon>Magnoliopsida</taxon>
        <taxon>Liliopsida</taxon>
        <taxon>Poales</taxon>
        <taxon>Poaceae</taxon>
        <taxon>BOP clade</taxon>
        <taxon>Oryzoideae</taxon>
        <taxon>Oryzeae</taxon>
        <taxon>Oryzinae</taxon>
        <taxon>Oryza</taxon>
    </lineage>
</organism>
<keyword evidence="4" id="KW-0227">DNA damage</keyword>
<dbReference type="InterPro" id="IPR014646">
    <property type="entry name" value="Rfa2/RPA32"/>
</dbReference>
<dbReference type="FunFam" id="2.40.50.140:FF:000184">
    <property type="entry name" value="replication protein A 32 kDa subunit A-like"/>
    <property type="match status" value="1"/>
</dbReference>
<evidence type="ECO:0000256" key="1">
    <source>
        <dbReference type="ARBA" id="ARBA00004123"/>
    </source>
</evidence>